<keyword evidence="1" id="KW-0472">Membrane</keyword>
<protein>
    <submittedName>
        <fullName evidence="2">Uncharacterized protein</fullName>
    </submittedName>
</protein>
<keyword evidence="1" id="KW-0812">Transmembrane</keyword>
<proteinExistence type="predicted"/>
<accession>A0AAP0I1L9</accession>
<comment type="caution">
    <text evidence="2">The sequence shown here is derived from an EMBL/GenBank/DDBJ whole genome shotgun (WGS) entry which is preliminary data.</text>
</comment>
<dbReference type="EMBL" id="JBBNAG010000009">
    <property type="protein sequence ID" value="KAK9104264.1"/>
    <property type="molecule type" value="Genomic_DNA"/>
</dbReference>
<keyword evidence="3" id="KW-1185">Reference proteome</keyword>
<evidence type="ECO:0000313" key="2">
    <source>
        <dbReference type="EMBL" id="KAK9104264.1"/>
    </source>
</evidence>
<organism evidence="2 3">
    <name type="scientific">Stephania cephalantha</name>
    <dbReference type="NCBI Taxonomy" id="152367"/>
    <lineage>
        <taxon>Eukaryota</taxon>
        <taxon>Viridiplantae</taxon>
        <taxon>Streptophyta</taxon>
        <taxon>Embryophyta</taxon>
        <taxon>Tracheophyta</taxon>
        <taxon>Spermatophyta</taxon>
        <taxon>Magnoliopsida</taxon>
        <taxon>Ranunculales</taxon>
        <taxon>Menispermaceae</taxon>
        <taxon>Menispermoideae</taxon>
        <taxon>Cissampelideae</taxon>
        <taxon>Stephania</taxon>
    </lineage>
</organism>
<name>A0AAP0I1L9_9MAGN</name>
<feature type="transmembrane region" description="Helical" evidence="1">
    <location>
        <begin position="48"/>
        <end position="70"/>
    </location>
</feature>
<evidence type="ECO:0000256" key="1">
    <source>
        <dbReference type="SAM" id="Phobius"/>
    </source>
</evidence>
<reference evidence="2 3" key="1">
    <citation type="submission" date="2024-01" db="EMBL/GenBank/DDBJ databases">
        <title>Genome assemblies of Stephania.</title>
        <authorList>
            <person name="Yang L."/>
        </authorList>
    </citation>
    <scope>NUCLEOTIDE SEQUENCE [LARGE SCALE GENOMIC DNA]</scope>
    <source>
        <strain evidence="2">JXDWG</strain>
        <tissue evidence="2">Leaf</tissue>
    </source>
</reference>
<evidence type="ECO:0000313" key="3">
    <source>
        <dbReference type="Proteomes" id="UP001419268"/>
    </source>
</evidence>
<dbReference type="AlphaFoldDB" id="A0AAP0I1L9"/>
<dbReference type="Proteomes" id="UP001419268">
    <property type="component" value="Unassembled WGS sequence"/>
</dbReference>
<sequence>MVRDEIETETRFGNGGLDLVGFGGGVRSLSCCLLELLSSAIIAIRSPLVAALVLSSFCHRFVAVVSLFVVPHQMTTVIRKTYIESSVLEIMKREVKLKSSRFGVVIGDEGGETSGRQPLMVRAVEGEIGGSRTAVGEATGKEVVGNINGCGGSPRLVCAVGGRQRQRLRRWEAEAAVGYGSGRKRWRR</sequence>
<keyword evidence="1" id="KW-1133">Transmembrane helix</keyword>
<gene>
    <name evidence="2" type="ORF">Scep_021108</name>
</gene>